<proteinExistence type="predicted"/>
<reference evidence="2" key="1">
    <citation type="journal article" date="2019" name="Int. J. Syst. Evol. Microbiol.">
        <title>The Global Catalogue of Microorganisms (GCM) 10K type strain sequencing project: providing services to taxonomists for standard genome sequencing and annotation.</title>
        <authorList>
            <consortium name="The Broad Institute Genomics Platform"/>
            <consortium name="The Broad Institute Genome Sequencing Center for Infectious Disease"/>
            <person name="Wu L."/>
            <person name="Ma J."/>
        </authorList>
    </citation>
    <scope>NUCLEOTIDE SEQUENCE [LARGE SCALE GENOMIC DNA]</scope>
    <source>
        <strain evidence="2">CCM 8893</strain>
    </source>
</reference>
<gene>
    <name evidence="1" type="ORF">ACFP1M_10660</name>
</gene>
<organism evidence="1 2">
    <name type="scientific">Levilactobacillus angrenensis</name>
    <dbReference type="NCBI Taxonomy" id="2486020"/>
    <lineage>
        <taxon>Bacteria</taxon>
        <taxon>Bacillati</taxon>
        <taxon>Bacillota</taxon>
        <taxon>Bacilli</taxon>
        <taxon>Lactobacillales</taxon>
        <taxon>Lactobacillaceae</taxon>
        <taxon>Levilactobacillus</taxon>
    </lineage>
</organism>
<comment type="caution">
    <text evidence="1">The sequence shown here is derived from an EMBL/GenBank/DDBJ whole genome shotgun (WGS) entry which is preliminary data.</text>
</comment>
<accession>A0ABW1UBE3</accession>
<dbReference type="RefSeq" id="WP_164505587.1">
    <property type="nucleotide sequence ID" value="NZ_JBHSSO010000069.1"/>
</dbReference>
<sequence length="64" mass="7366">MAKKRLSIRENKDGIFVNGVAQKNVVDVQVKRNLHQKVEVQITYLADEFLKEDFSNGLTDRTDC</sequence>
<evidence type="ECO:0000313" key="1">
    <source>
        <dbReference type="EMBL" id="MFC6290631.1"/>
    </source>
</evidence>
<dbReference type="EMBL" id="JBHSSO010000069">
    <property type="protein sequence ID" value="MFC6290631.1"/>
    <property type="molecule type" value="Genomic_DNA"/>
</dbReference>
<evidence type="ECO:0000313" key="2">
    <source>
        <dbReference type="Proteomes" id="UP001596258"/>
    </source>
</evidence>
<name>A0ABW1UBE3_9LACO</name>
<protein>
    <submittedName>
        <fullName evidence="1">Uncharacterized protein</fullName>
    </submittedName>
</protein>
<dbReference type="Proteomes" id="UP001596258">
    <property type="component" value="Unassembled WGS sequence"/>
</dbReference>
<keyword evidence="2" id="KW-1185">Reference proteome</keyword>